<dbReference type="CDD" id="cd05907">
    <property type="entry name" value="VL_LC_FACS_like"/>
    <property type="match status" value="1"/>
</dbReference>
<dbReference type="Proteomes" id="UP001275049">
    <property type="component" value="Unassembled WGS sequence"/>
</dbReference>
<keyword evidence="4" id="KW-0443">Lipid metabolism</keyword>
<dbReference type="AlphaFoldDB" id="A0AAW9HYW5"/>
<evidence type="ECO:0000256" key="2">
    <source>
        <dbReference type="ARBA" id="ARBA00022598"/>
    </source>
</evidence>
<dbReference type="InterPro" id="IPR045851">
    <property type="entry name" value="AMP-bd_C_sf"/>
</dbReference>
<evidence type="ECO:0000256" key="6">
    <source>
        <dbReference type="ARBA" id="ARBA00032875"/>
    </source>
</evidence>
<dbReference type="Gene3D" id="3.30.300.30">
    <property type="match status" value="1"/>
</dbReference>
<evidence type="ECO:0000313" key="10">
    <source>
        <dbReference type="Proteomes" id="UP001275049"/>
    </source>
</evidence>
<proteinExistence type="inferred from homology"/>
<dbReference type="Proteomes" id="UP001281731">
    <property type="component" value="Unassembled WGS sequence"/>
</dbReference>
<dbReference type="PROSITE" id="PS00455">
    <property type="entry name" value="AMP_BINDING"/>
    <property type="match status" value="1"/>
</dbReference>
<dbReference type="InterPro" id="IPR000873">
    <property type="entry name" value="AMP-dep_synth/lig_dom"/>
</dbReference>
<reference evidence="9 10" key="1">
    <citation type="submission" date="2023-10" db="EMBL/GenBank/DDBJ databases">
        <title>Whole Genome based description of the genera Actinobaculum and Actinotignum reveals a complex phylogenetic relationship within the species included in the genus Actinotignum.</title>
        <authorList>
            <person name="Jensen C.S."/>
            <person name="Dargis R."/>
            <person name="Kemp M."/>
            <person name="Christensen J.J."/>
        </authorList>
    </citation>
    <scope>NUCLEOTIDE SEQUENCE</scope>
    <source>
        <strain evidence="9">SLA_B511</strain>
        <strain evidence="8 10">SLA_B974</strain>
    </source>
</reference>
<evidence type="ECO:0000256" key="5">
    <source>
        <dbReference type="ARBA" id="ARBA00024484"/>
    </source>
</evidence>
<comment type="similarity">
    <text evidence="1">Belongs to the ATP-dependent AMP-binding enzyme family.</text>
</comment>
<accession>A0AAW9HYW5</accession>
<evidence type="ECO:0000256" key="3">
    <source>
        <dbReference type="ARBA" id="ARBA00022832"/>
    </source>
</evidence>
<evidence type="ECO:0000256" key="4">
    <source>
        <dbReference type="ARBA" id="ARBA00023098"/>
    </source>
</evidence>
<dbReference type="Pfam" id="PF00501">
    <property type="entry name" value="AMP-binding"/>
    <property type="match status" value="1"/>
</dbReference>
<organism evidence="9 11">
    <name type="scientific">Actinotignum urinale</name>
    <dbReference type="NCBI Taxonomy" id="190146"/>
    <lineage>
        <taxon>Bacteria</taxon>
        <taxon>Bacillati</taxon>
        <taxon>Actinomycetota</taxon>
        <taxon>Actinomycetes</taxon>
        <taxon>Actinomycetales</taxon>
        <taxon>Actinomycetaceae</taxon>
        <taxon>Actinotignum</taxon>
    </lineage>
</organism>
<dbReference type="GO" id="GO:0016020">
    <property type="term" value="C:membrane"/>
    <property type="evidence" value="ECO:0007669"/>
    <property type="project" value="TreeGrafter"/>
</dbReference>
<sequence length="610" mass="67566">MADIEDKKNPTLFTPGKIHITEEMTIPWLIRNIAQEQPEKPTFSRKSALGSWLDITWGAFEAEYRRLARGFIALGIEPGERVALMSHTRYEFTLIDFALWSIGAMAVPIYETDSTSQSEWIIQDAHCRFAIAENAQLKATLLPIIDSVEHFEHIYVIENNDLENIAAKGSMDTDPEIDRRTNALNADDPATIIYTSGSTGCSKGVILSHRNFLHVVMNGTLDDELSIVLTGNNRRTLLFLPMAHVFARFTNILAMYAGVKIGYCPDTSTLVNDLQSFKPHFMLAVPRVFEKIYNAIDARSTGAKQKLFRYYAKVAIQYSRALDTETGPSVALRMQHKIGERLVYSKIKALTGGHLEWVISGGAPLGARLGHFFRSIGINCLEGYGCTETSAPTCVNRPGFQRIGSVGPAYPGCHISIDDDGEILVKGDHVFKEYLNNPEETAASFTQDGWFKTGDLGEIRDGVVYITGRKKELIVTAGGKNVSPAILEDALRGHPLISQVVVVGDKRPFIGALITLDADMLPLWLKNKGLPEIPVAEARKDPQIIAAIDRAVKRANSQVSRAESIRKFVILPIDFTTENTYLTASMKVRRSRVLSAFADTIANDIYGDTK</sequence>
<dbReference type="RefSeq" id="WP_022865758.1">
    <property type="nucleotide sequence ID" value="NZ_CAMYCL010000026.1"/>
</dbReference>
<keyword evidence="2 9" id="KW-0436">Ligase</keyword>
<dbReference type="InterPro" id="IPR020845">
    <property type="entry name" value="AMP-binding_CS"/>
</dbReference>
<comment type="catalytic activity">
    <reaction evidence="5">
        <text>a long-chain fatty acid + ATP + CoA = a long-chain fatty acyl-CoA + AMP + diphosphate</text>
        <dbReference type="Rhea" id="RHEA:15421"/>
        <dbReference type="ChEBI" id="CHEBI:30616"/>
        <dbReference type="ChEBI" id="CHEBI:33019"/>
        <dbReference type="ChEBI" id="CHEBI:57287"/>
        <dbReference type="ChEBI" id="CHEBI:57560"/>
        <dbReference type="ChEBI" id="CHEBI:83139"/>
        <dbReference type="ChEBI" id="CHEBI:456215"/>
        <dbReference type="EC" id="6.2.1.3"/>
    </reaction>
    <physiologicalReaction direction="left-to-right" evidence="5">
        <dbReference type="Rhea" id="RHEA:15422"/>
    </physiologicalReaction>
</comment>
<protein>
    <recommendedName>
        <fullName evidence="6">Acyl-CoA synthetase</fullName>
    </recommendedName>
</protein>
<dbReference type="EMBL" id="JAWNGC010000004">
    <property type="protein sequence ID" value="MDY5155036.1"/>
    <property type="molecule type" value="Genomic_DNA"/>
</dbReference>
<evidence type="ECO:0000313" key="11">
    <source>
        <dbReference type="Proteomes" id="UP001281731"/>
    </source>
</evidence>
<dbReference type="EMBL" id="JAWNGA010000001">
    <property type="protein sequence ID" value="MDY5132406.1"/>
    <property type="molecule type" value="Genomic_DNA"/>
</dbReference>
<gene>
    <name evidence="9" type="ORF">R6G80_04760</name>
    <name evidence="8" type="ORF">R6G86_01430</name>
</gene>
<dbReference type="PANTHER" id="PTHR43272">
    <property type="entry name" value="LONG-CHAIN-FATTY-ACID--COA LIGASE"/>
    <property type="match status" value="1"/>
</dbReference>
<dbReference type="GO" id="GO:0004467">
    <property type="term" value="F:long-chain fatty acid-CoA ligase activity"/>
    <property type="evidence" value="ECO:0007669"/>
    <property type="project" value="UniProtKB-EC"/>
</dbReference>
<feature type="domain" description="AMP-dependent synthetase/ligase" evidence="7">
    <location>
        <begin position="33"/>
        <end position="435"/>
    </location>
</feature>
<dbReference type="InterPro" id="IPR042099">
    <property type="entry name" value="ANL_N_sf"/>
</dbReference>
<dbReference type="Gene3D" id="3.40.50.12780">
    <property type="entry name" value="N-terminal domain of ligase-like"/>
    <property type="match status" value="1"/>
</dbReference>
<dbReference type="SUPFAM" id="SSF56801">
    <property type="entry name" value="Acetyl-CoA synthetase-like"/>
    <property type="match status" value="1"/>
</dbReference>
<evidence type="ECO:0000256" key="1">
    <source>
        <dbReference type="ARBA" id="ARBA00006432"/>
    </source>
</evidence>
<comment type="caution">
    <text evidence="9">The sequence shown here is derived from an EMBL/GenBank/DDBJ whole genome shotgun (WGS) entry which is preliminary data.</text>
</comment>
<name>A0AAW9HYW5_9ACTO</name>
<keyword evidence="10" id="KW-1185">Reference proteome</keyword>
<evidence type="ECO:0000313" key="9">
    <source>
        <dbReference type="EMBL" id="MDY5155036.1"/>
    </source>
</evidence>
<evidence type="ECO:0000259" key="7">
    <source>
        <dbReference type="Pfam" id="PF00501"/>
    </source>
</evidence>
<dbReference type="Pfam" id="PF23562">
    <property type="entry name" value="AMP-binding_C_3"/>
    <property type="match status" value="1"/>
</dbReference>
<keyword evidence="3" id="KW-0276">Fatty acid metabolism</keyword>
<evidence type="ECO:0000313" key="8">
    <source>
        <dbReference type="EMBL" id="MDY5132406.1"/>
    </source>
</evidence>
<dbReference type="PANTHER" id="PTHR43272:SF32">
    <property type="entry name" value="AMP-DEPENDENT SYNTHETASE_LIGASE DOMAIN-CONTAINING PROTEIN"/>
    <property type="match status" value="1"/>
</dbReference>